<evidence type="ECO:0000313" key="2">
    <source>
        <dbReference type="EMBL" id="RPA86239.1"/>
    </source>
</evidence>
<dbReference type="EMBL" id="ML119650">
    <property type="protein sequence ID" value="RPA86239.1"/>
    <property type="molecule type" value="Genomic_DNA"/>
</dbReference>
<dbReference type="OrthoDB" id="4735138at2759"/>
<dbReference type="Proteomes" id="UP000275078">
    <property type="component" value="Unassembled WGS sequence"/>
</dbReference>
<gene>
    <name evidence="2" type="ORF">BJ508DRAFT_373003</name>
</gene>
<protein>
    <submittedName>
        <fullName evidence="2">Uncharacterized protein</fullName>
    </submittedName>
</protein>
<feature type="region of interest" description="Disordered" evidence="1">
    <location>
        <begin position="1"/>
        <end position="34"/>
    </location>
</feature>
<evidence type="ECO:0000256" key="1">
    <source>
        <dbReference type="SAM" id="MobiDB-lite"/>
    </source>
</evidence>
<reference evidence="2 3" key="1">
    <citation type="journal article" date="2018" name="Nat. Ecol. Evol.">
        <title>Pezizomycetes genomes reveal the molecular basis of ectomycorrhizal truffle lifestyle.</title>
        <authorList>
            <person name="Murat C."/>
            <person name="Payen T."/>
            <person name="Noel B."/>
            <person name="Kuo A."/>
            <person name="Morin E."/>
            <person name="Chen J."/>
            <person name="Kohler A."/>
            <person name="Krizsan K."/>
            <person name="Balestrini R."/>
            <person name="Da Silva C."/>
            <person name="Montanini B."/>
            <person name="Hainaut M."/>
            <person name="Levati E."/>
            <person name="Barry K.W."/>
            <person name="Belfiori B."/>
            <person name="Cichocki N."/>
            <person name="Clum A."/>
            <person name="Dockter R.B."/>
            <person name="Fauchery L."/>
            <person name="Guy J."/>
            <person name="Iotti M."/>
            <person name="Le Tacon F."/>
            <person name="Lindquist E.A."/>
            <person name="Lipzen A."/>
            <person name="Malagnac F."/>
            <person name="Mello A."/>
            <person name="Molinier V."/>
            <person name="Miyauchi S."/>
            <person name="Poulain J."/>
            <person name="Riccioni C."/>
            <person name="Rubini A."/>
            <person name="Sitrit Y."/>
            <person name="Splivallo R."/>
            <person name="Traeger S."/>
            <person name="Wang M."/>
            <person name="Zifcakova L."/>
            <person name="Wipf D."/>
            <person name="Zambonelli A."/>
            <person name="Paolocci F."/>
            <person name="Nowrousian M."/>
            <person name="Ottonello S."/>
            <person name="Baldrian P."/>
            <person name="Spatafora J.W."/>
            <person name="Henrissat B."/>
            <person name="Nagy L.G."/>
            <person name="Aury J.M."/>
            <person name="Wincker P."/>
            <person name="Grigoriev I.V."/>
            <person name="Bonfante P."/>
            <person name="Martin F.M."/>
        </authorList>
    </citation>
    <scope>NUCLEOTIDE SEQUENCE [LARGE SCALE GENOMIC DNA]</scope>
    <source>
        <strain evidence="2 3">RN42</strain>
    </source>
</reference>
<sequence>MPDITEPPQWLSNDPTVYRAPTTYTDKPAPPPTTAPLTRADVLSLLEADQDLWPQPLTEEQIISWWDSAPDWSWKYITSSTATSTTTGLFFCIPLRKSSFRMLQRGKLKEHQIGEEHIWKPAEDGEREVGLHVFHVEKDQTKAGWRREWGGMMARAFADLQLVVKKHGVEVLGYSALAVTPDGFRAFKNAGFELFDIERSAEHTPVEGVEPDAPSLLALPKSKDNLESATFAPSNGYWFFKEAQENQDSMVVF</sequence>
<keyword evidence="3" id="KW-1185">Reference proteome</keyword>
<name>A0A3N4IK68_ASCIM</name>
<dbReference type="AlphaFoldDB" id="A0A3N4IK68"/>
<accession>A0A3N4IK68</accession>
<organism evidence="2 3">
    <name type="scientific">Ascobolus immersus RN42</name>
    <dbReference type="NCBI Taxonomy" id="1160509"/>
    <lineage>
        <taxon>Eukaryota</taxon>
        <taxon>Fungi</taxon>
        <taxon>Dikarya</taxon>
        <taxon>Ascomycota</taxon>
        <taxon>Pezizomycotina</taxon>
        <taxon>Pezizomycetes</taxon>
        <taxon>Pezizales</taxon>
        <taxon>Ascobolaceae</taxon>
        <taxon>Ascobolus</taxon>
    </lineage>
</organism>
<evidence type="ECO:0000313" key="3">
    <source>
        <dbReference type="Proteomes" id="UP000275078"/>
    </source>
</evidence>
<proteinExistence type="predicted"/>